<protein>
    <submittedName>
        <fullName evidence="2">Uncharacterized protein</fullName>
    </submittedName>
</protein>
<dbReference type="EMBL" id="CAADEZ010000037">
    <property type="protein sequence ID" value="VFJ46450.1"/>
    <property type="molecule type" value="Genomic_DNA"/>
</dbReference>
<evidence type="ECO:0000313" key="1">
    <source>
        <dbReference type="EMBL" id="VFJ46450.1"/>
    </source>
</evidence>
<evidence type="ECO:0000313" key="2">
    <source>
        <dbReference type="EMBL" id="VFK07239.1"/>
    </source>
</evidence>
<dbReference type="EMBL" id="CAADFL010000035">
    <property type="protein sequence ID" value="VFK07239.1"/>
    <property type="molecule type" value="Genomic_DNA"/>
</dbReference>
<accession>A0A450VR31</accession>
<reference evidence="2" key="1">
    <citation type="submission" date="2019-02" db="EMBL/GenBank/DDBJ databases">
        <authorList>
            <person name="Gruber-Vodicka R. H."/>
            <person name="Seah K. B. B."/>
        </authorList>
    </citation>
    <scope>NUCLEOTIDE SEQUENCE</scope>
    <source>
        <strain evidence="1">BECK_BZ163</strain>
        <strain evidence="2">BECK_BZ164</strain>
    </source>
</reference>
<organism evidence="2">
    <name type="scientific">Candidatus Kentrum sp. FM</name>
    <dbReference type="NCBI Taxonomy" id="2126340"/>
    <lineage>
        <taxon>Bacteria</taxon>
        <taxon>Pseudomonadati</taxon>
        <taxon>Pseudomonadota</taxon>
        <taxon>Gammaproteobacteria</taxon>
        <taxon>Candidatus Kentrum</taxon>
    </lineage>
</organism>
<dbReference type="AlphaFoldDB" id="A0A450VR31"/>
<gene>
    <name evidence="1" type="ORF">BECKFM1743A_GA0114220_100376</name>
    <name evidence="2" type="ORF">BECKFM1743B_GA0114221_100356</name>
</gene>
<name>A0A450VR31_9GAMM</name>
<sequence length="85" mass="9888">MLTFDKKTIVFQLFIKKQQFVKDLLISASWADLEVKCQHSLGACPIRRHVDRYTLRFRRVHALPVTFGSRFYGSEIFKASILTAP</sequence>
<proteinExistence type="predicted"/>